<dbReference type="Proteomes" id="UP001597231">
    <property type="component" value="Unassembled WGS sequence"/>
</dbReference>
<keyword evidence="3" id="KW-1185">Reference proteome</keyword>
<feature type="coiled-coil region" evidence="1">
    <location>
        <begin position="38"/>
        <end position="65"/>
    </location>
</feature>
<dbReference type="PANTHER" id="PTHR34387">
    <property type="entry name" value="SLR1258 PROTEIN"/>
    <property type="match status" value="1"/>
</dbReference>
<dbReference type="Gene3D" id="3.30.70.2970">
    <property type="entry name" value="Protein of unknown function (DUF541), domain 2"/>
    <property type="match status" value="1"/>
</dbReference>
<keyword evidence="1" id="KW-0175">Coiled coil</keyword>
<proteinExistence type="predicted"/>
<evidence type="ECO:0000313" key="3">
    <source>
        <dbReference type="Proteomes" id="UP001597231"/>
    </source>
</evidence>
<sequence length="215" mass="24006">MYYPYIHQQVKKTSRHITVVGNGKVAVEPNVATIHLEINTRSEELQEAQQENAALTNQVIQSLLRLGVPRENIQTVAYTIFPRYDFRDGEQIFRGYEVTNAIAVTLTDVQQAGAVIDVAVANGANRVTNVEFSVEDIELHRQEAIVKALKNAQSKARTIAETLHLQIDPQPVNIIEVERSGQPVAFKSVAMSDSTTPIEGGQIMIQSTMRVQYEY</sequence>
<comment type="caution">
    <text evidence="2">The sequence shown here is derived from an EMBL/GenBank/DDBJ whole genome shotgun (WGS) entry which is preliminary data.</text>
</comment>
<gene>
    <name evidence="2" type="ORF">ACFQ38_12545</name>
</gene>
<evidence type="ECO:0000256" key="1">
    <source>
        <dbReference type="SAM" id="Coils"/>
    </source>
</evidence>
<dbReference type="EMBL" id="JBHTLT010000100">
    <property type="protein sequence ID" value="MFD1205919.1"/>
    <property type="molecule type" value="Genomic_DNA"/>
</dbReference>
<dbReference type="InterPro" id="IPR052022">
    <property type="entry name" value="26kDa_periplasmic_antigen"/>
</dbReference>
<dbReference type="Pfam" id="PF04402">
    <property type="entry name" value="SIMPL"/>
    <property type="match status" value="1"/>
</dbReference>
<accession>A0ABW3U000</accession>
<protein>
    <submittedName>
        <fullName evidence="2">SIMPL domain-containing protein</fullName>
    </submittedName>
</protein>
<dbReference type="RefSeq" id="WP_381481246.1">
    <property type="nucleotide sequence ID" value="NZ_JBHTLT010000100.1"/>
</dbReference>
<dbReference type="Gene3D" id="3.30.110.170">
    <property type="entry name" value="Protein of unknown function (DUF541), domain 1"/>
    <property type="match status" value="1"/>
</dbReference>
<dbReference type="PANTHER" id="PTHR34387:SF1">
    <property type="entry name" value="PERIPLASMIC IMMUNOGENIC PROTEIN"/>
    <property type="match status" value="1"/>
</dbReference>
<evidence type="ECO:0000313" key="2">
    <source>
        <dbReference type="EMBL" id="MFD1205919.1"/>
    </source>
</evidence>
<organism evidence="2 3">
    <name type="scientific">Sporosarcina contaminans</name>
    <dbReference type="NCBI Taxonomy" id="633403"/>
    <lineage>
        <taxon>Bacteria</taxon>
        <taxon>Bacillati</taxon>
        <taxon>Bacillota</taxon>
        <taxon>Bacilli</taxon>
        <taxon>Bacillales</taxon>
        <taxon>Caryophanaceae</taxon>
        <taxon>Sporosarcina</taxon>
    </lineage>
</organism>
<name>A0ABW3U000_9BACL</name>
<reference evidence="3" key="1">
    <citation type="journal article" date="2019" name="Int. J. Syst. Evol. Microbiol.">
        <title>The Global Catalogue of Microorganisms (GCM) 10K type strain sequencing project: providing services to taxonomists for standard genome sequencing and annotation.</title>
        <authorList>
            <consortium name="The Broad Institute Genomics Platform"/>
            <consortium name="The Broad Institute Genome Sequencing Center for Infectious Disease"/>
            <person name="Wu L."/>
            <person name="Ma J."/>
        </authorList>
    </citation>
    <scope>NUCLEOTIDE SEQUENCE [LARGE SCALE GENOMIC DNA]</scope>
    <source>
        <strain evidence="3">CCUG 53915</strain>
    </source>
</reference>
<dbReference type="InterPro" id="IPR007497">
    <property type="entry name" value="SIMPL/DUF541"/>
</dbReference>